<dbReference type="InterPro" id="IPR007390">
    <property type="entry name" value="Spore_V_R"/>
</dbReference>
<protein>
    <submittedName>
        <fullName evidence="2">SpoVR family protein</fullName>
    </submittedName>
</protein>
<dbReference type="EMBL" id="QNZL01000014">
    <property type="protein sequence ID" value="RTZ81724.1"/>
    <property type="molecule type" value="Genomic_DNA"/>
</dbReference>
<dbReference type="InterPro" id="IPR057270">
    <property type="entry name" value="Ycgb-like"/>
</dbReference>
<dbReference type="Proteomes" id="UP000286801">
    <property type="component" value="Unassembled WGS sequence"/>
</dbReference>
<dbReference type="AlphaFoldDB" id="A0A432GCZ6"/>
<dbReference type="NCBIfam" id="NF008737">
    <property type="entry name" value="PRK11767.1"/>
    <property type="match status" value="1"/>
</dbReference>
<organism evidence="2 3">
    <name type="scientific">SAR324 cluster bacterium</name>
    <dbReference type="NCBI Taxonomy" id="2024889"/>
    <lineage>
        <taxon>Bacteria</taxon>
        <taxon>Deltaproteobacteria</taxon>
        <taxon>SAR324 cluster</taxon>
    </lineage>
</organism>
<evidence type="ECO:0000259" key="1">
    <source>
        <dbReference type="Pfam" id="PF04293"/>
    </source>
</evidence>
<evidence type="ECO:0000313" key="2">
    <source>
        <dbReference type="EMBL" id="RTZ81724.1"/>
    </source>
</evidence>
<sequence length="522" mass="61066">MGETRPLYKTSEWNFDTMRRTYDAIAEVAERDLGLDTYPNQIEIISTEQMLDAYSSIGMPLMYQHWSFGKHFARDEVLYRKGFAGLAYEIVINSNPCISYNMEDNTMTMQALVMAHAAFGHNHFFKNNRLFREWTDADGILDYLQFAKGFISNCEERHGVKAVELVLDAAHALMDQGVFRYPRPGKLSLKEEETRQRERIEEAAREYSDLYAHTIPGGGQRFTHTPEYRDEMKVRMEHVKLPEENLLYYIEKQSPWLQPWQREIVRIVRKVAQYFYPQKQTKVMNEGCATFVHYHIMNALYDKKLLTDGAMLEFMGIHSNVLMQPDFDDRQFSGINPYALGYAMMTDIKRICVEPDPEGEDHEWFPDIAGCGDWKGVLKDAWENYRDESFILQYLSPRLIRDMHLFGIKDEEGVPHYEVSVIHDEQGYRKIRQVLAQRYDIGYIEPNIQVTKNDVWTIELTHHAMNKVRLAEKPMDATVEHFQTLWKPDSHVTLTSIDENCDELAMSEIKPFGEGDVQENVR</sequence>
<dbReference type="PANTHER" id="PTHR30029">
    <property type="entry name" value="STAGE V SPORULATION PROTEIN R"/>
    <property type="match status" value="1"/>
</dbReference>
<dbReference type="InterPro" id="IPR056174">
    <property type="entry name" value="SpoVR_N"/>
</dbReference>
<feature type="domain" description="SpoVR protein-like N-terminal" evidence="1">
    <location>
        <begin position="12"/>
        <end position="442"/>
    </location>
</feature>
<comment type="caution">
    <text evidence="2">The sequence shown here is derived from an EMBL/GenBank/DDBJ whole genome shotgun (WGS) entry which is preliminary data.</text>
</comment>
<proteinExistence type="predicted"/>
<accession>A0A432GCZ6</accession>
<evidence type="ECO:0000313" key="3">
    <source>
        <dbReference type="Proteomes" id="UP000286801"/>
    </source>
</evidence>
<dbReference type="PANTHER" id="PTHR30029:SF2">
    <property type="entry name" value="STAGE V SPORULATION PROTEIN R"/>
    <property type="match status" value="1"/>
</dbReference>
<dbReference type="Pfam" id="PF04293">
    <property type="entry name" value="SpoVR"/>
    <property type="match status" value="1"/>
</dbReference>
<reference evidence="2 3" key="1">
    <citation type="submission" date="2018-06" db="EMBL/GenBank/DDBJ databases">
        <title>Combined omics and stable isotope probing to characterize newly discovered Mariana Back-Arc vent microbial communities.</title>
        <authorList>
            <person name="Trembath-Reichert E."/>
            <person name="Huber J.A."/>
        </authorList>
    </citation>
    <scope>NUCLEOTIDE SEQUENCE [LARGE SCALE GENOMIC DNA]</scope>
    <source>
        <strain evidence="2">MAG 63_1</strain>
    </source>
</reference>
<name>A0A432GCZ6_9DELT</name>
<gene>
    <name evidence="2" type="ORF">DSY97_00450</name>
</gene>